<dbReference type="SUPFAM" id="SSF90123">
    <property type="entry name" value="ABC transporter transmembrane region"/>
    <property type="match status" value="2"/>
</dbReference>
<dbReference type="Proteomes" id="UP000694620">
    <property type="component" value="Chromosome 9"/>
</dbReference>
<keyword evidence="15" id="KW-1185">Reference proteome</keyword>
<dbReference type="SMART" id="SM00382">
    <property type="entry name" value="AAA"/>
    <property type="match status" value="2"/>
</dbReference>
<dbReference type="FunFam" id="3.40.50.300:FF:000605">
    <property type="entry name" value="multidrug resistance-associated protein 5 isoform X1"/>
    <property type="match status" value="1"/>
</dbReference>
<dbReference type="PROSITE" id="PS50893">
    <property type="entry name" value="ABC_TRANSPORTER_2"/>
    <property type="match status" value="2"/>
</dbReference>
<feature type="region of interest" description="Disordered" evidence="10">
    <location>
        <begin position="436"/>
        <end position="456"/>
    </location>
</feature>
<name>A0A8C4S7N2_ERPCA</name>
<evidence type="ECO:0000259" key="12">
    <source>
        <dbReference type="PROSITE" id="PS50893"/>
    </source>
</evidence>
<evidence type="ECO:0000256" key="11">
    <source>
        <dbReference type="SAM" id="Phobius"/>
    </source>
</evidence>
<keyword evidence="3" id="KW-0813">Transport</keyword>
<comment type="similarity">
    <text evidence="2">Belongs to the ABC transporter superfamily. ABCC family. Conjugate transporter (TC 3.A.1.208) subfamily.</text>
</comment>
<reference evidence="14" key="3">
    <citation type="submission" date="2025-09" db="UniProtKB">
        <authorList>
            <consortium name="Ensembl"/>
        </authorList>
    </citation>
    <scope>IDENTIFICATION</scope>
</reference>
<evidence type="ECO:0000256" key="9">
    <source>
        <dbReference type="ARBA" id="ARBA00023136"/>
    </source>
</evidence>
<feature type="domain" description="ABC transmembrane type-1" evidence="13">
    <location>
        <begin position="757"/>
        <end position="828"/>
    </location>
</feature>
<keyword evidence="7" id="KW-0067">ATP-binding</keyword>
<dbReference type="InterPro" id="IPR050173">
    <property type="entry name" value="ABC_transporter_C-like"/>
</dbReference>
<dbReference type="Ensembl" id="ENSECRT00000012876.1">
    <property type="protein sequence ID" value="ENSECRP00000012659.1"/>
    <property type="gene ID" value="ENSECRG00000008320.1"/>
</dbReference>
<feature type="transmembrane region" description="Helical" evidence="11">
    <location>
        <begin position="872"/>
        <end position="894"/>
    </location>
</feature>
<keyword evidence="6" id="KW-0547">Nucleotide-binding</keyword>
<evidence type="ECO:0000256" key="10">
    <source>
        <dbReference type="SAM" id="MobiDB-lite"/>
    </source>
</evidence>
<evidence type="ECO:0000256" key="6">
    <source>
        <dbReference type="ARBA" id="ARBA00022741"/>
    </source>
</evidence>
<evidence type="ECO:0000256" key="2">
    <source>
        <dbReference type="ARBA" id="ARBA00009726"/>
    </source>
</evidence>
<dbReference type="Gene3D" id="3.40.50.300">
    <property type="entry name" value="P-loop containing nucleotide triphosphate hydrolases"/>
    <property type="match status" value="2"/>
</dbReference>
<keyword evidence="9 11" id="KW-0472">Membrane</keyword>
<evidence type="ECO:0000313" key="15">
    <source>
        <dbReference type="Proteomes" id="UP000694620"/>
    </source>
</evidence>
<evidence type="ECO:0000256" key="8">
    <source>
        <dbReference type="ARBA" id="ARBA00022989"/>
    </source>
</evidence>
<dbReference type="Gene3D" id="1.20.1560.10">
    <property type="entry name" value="ABC transporter type 1, transmembrane domain"/>
    <property type="match status" value="2"/>
</dbReference>
<dbReference type="InterPro" id="IPR003439">
    <property type="entry name" value="ABC_transporter-like_ATP-bd"/>
</dbReference>
<dbReference type="InterPro" id="IPR036640">
    <property type="entry name" value="ABC1_TM_sf"/>
</dbReference>
<dbReference type="CDD" id="cd03250">
    <property type="entry name" value="ABCC_MRP_domain1"/>
    <property type="match status" value="1"/>
</dbReference>
<keyword evidence="8 11" id="KW-1133">Transmembrane helix</keyword>
<sequence length="1196" mass="134128">ISKKKQKRRTDIKREARGRNGRACAVRNGGKGQEREPRGLTPESNGLDEAGLFSLALFSWLTSTLWNIFRKRLNAENLPPLSSHDSADINSKRFFKFWEEEVAQVGPEKASVGRVLIRFQKTRMIVAVICSSFFSAGLLVHTILQYVDTPAKDSLYGAGICFALFFSEFCKAFFVSLTWAINYRTAIRVKSGFSTAAFEKLISLKALTDVSVGEVLNLLSNDGYRLFDAVIFCTFCITMPVLIILCVIYSCIILDLTALTGFVVYIIFIPVQFLIAKLTGLFRRKAIHVTDKRVRTMNELLTFVKLIKMYAWESSFEQNITEVRKMEKSILENAGYLQSVNTSVSTIVPTLATVLTFIVHTSLKLPLSSSSVIFNAMRFTIGVLPFAVKAFAEAKISCARLKKILLLKNPESYVMQLEGSPNAIVLEKATLSWKRPHDKAAQDEKNNGGTKNQNGAVYHTQDTANLRNINLTLKKVLGICGNVGGGKSSLISAILGQMHLLHGSVAVDGKYAYASQQAWIFHGTVRSNIVMGQPFDEKRYQRAIYACCLKPDLAILPYGDMTEIGERGLNLSGGQKQRISLARAVYSNRDIFLLDDPLSAVDAHVGKHIFEDCIKKELKGKTVILVTHQLQYLEFCDDVMLLEDGTVSEMGTHKLLMEKKGRYAQLIQNYQTDHSDVSYILSFFVFFIFILIVACIGISGWWLSAWIQDGAGVIIIILEFLQHINVIAAAVGVIAIKGYIFTKITLKASSKLHDKIIMNRFSKDMDELDSGLPFNAETFISFVLQIIMTIGIISGVFPWLLIGVIILFICIIILLVIRELKRMENVSRSPWISHTTSTIQGLVFFCLCFRFKRLSDINAAQFMYFHCGTRWLSFRLDFLSTLITLLVSLFAVFAPNDIPSSLKSLALSYTIQLTGMLQFVVRIGTELEAKFTSVERIIEYIEGCSSEAPMKIKDANIPNNWPNQGSITFKDYKMKYRANTPVVLNGLNIRISPRDKVGIVGRTGSGKSSLGVALFRLVEPCGGTIVIDDIDICKIGLEDLRSRLSIIPQDPVLFIGTIRYNLDPFNKYSDEEIWQALERTYMKQSILKLPERLQAVVVENGENFSVGERQLLCMARALLRNSKIILLDEATASIDSQTDTLIQSTIREVFRDRTVLTIAHRINTVLDCNKILVMDNGKVKMCYDKITLKLKITFLA</sequence>
<feature type="transmembrane region" description="Helical" evidence="11">
    <location>
        <begin position="156"/>
        <end position="181"/>
    </location>
</feature>
<feature type="domain" description="ABC transporter" evidence="12">
    <location>
        <begin position="450"/>
        <end position="669"/>
    </location>
</feature>
<dbReference type="GO" id="GO:0005524">
    <property type="term" value="F:ATP binding"/>
    <property type="evidence" value="ECO:0007669"/>
    <property type="project" value="UniProtKB-KW"/>
</dbReference>
<dbReference type="FunFam" id="3.40.50.300:FF:000074">
    <property type="entry name" value="Multidrug resistance-associated protein 5 isoform 1"/>
    <property type="match status" value="1"/>
</dbReference>
<keyword evidence="4 11" id="KW-0812">Transmembrane</keyword>
<feature type="transmembrane region" description="Helical" evidence="11">
    <location>
        <begin position="710"/>
        <end position="736"/>
    </location>
</feature>
<evidence type="ECO:0000256" key="7">
    <source>
        <dbReference type="ARBA" id="ARBA00022840"/>
    </source>
</evidence>
<evidence type="ECO:0000256" key="5">
    <source>
        <dbReference type="ARBA" id="ARBA00022737"/>
    </source>
</evidence>
<evidence type="ECO:0000313" key="14">
    <source>
        <dbReference type="Ensembl" id="ENSECRP00000012659.1"/>
    </source>
</evidence>
<dbReference type="GeneTree" id="ENSGT00940000159578"/>
<dbReference type="SUPFAM" id="SSF52540">
    <property type="entry name" value="P-loop containing nucleoside triphosphate hydrolases"/>
    <property type="match status" value="2"/>
</dbReference>
<evidence type="ECO:0000256" key="4">
    <source>
        <dbReference type="ARBA" id="ARBA00022692"/>
    </source>
</evidence>
<feature type="transmembrane region" description="Helical" evidence="11">
    <location>
        <begin position="679"/>
        <end position="704"/>
    </location>
</feature>
<dbReference type="CDD" id="cd18592">
    <property type="entry name" value="ABC_6TM_MRP5_8_9_D1"/>
    <property type="match status" value="1"/>
</dbReference>
<dbReference type="PANTHER" id="PTHR24223">
    <property type="entry name" value="ATP-BINDING CASSETTE SUB-FAMILY C"/>
    <property type="match status" value="1"/>
</dbReference>
<feature type="transmembrane region" description="Helical" evidence="11">
    <location>
        <begin position="799"/>
        <end position="817"/>
    </location>
</feature>
<feature type="domain" description="ABC transporter" evidence="12">
    <location>
        <begin position="967"/>
        <end position="1195"/>
    </location>
</feature>
<dbReference type="PROSITE" id="PS50929">
    <property type="entry name" value="ABC_TM1F"/>
    <property type="match status" value="2"/>
</dbReference>
<dbReference type="InterPro" id="IPR017871">
    <property type="entry name" value="ABC_transporter-like_CS"/>
</dbReference>
<feature type="compositionally biased region" description="Basic residues" evidence="10">
    <location>
        <begin position="1"/>
        <end position="11"/>
    </location>
</feature>
<evidence type="ECO:0000259" key="13">
    <source>
        <dbReference type="PROSITE" id="PS50929"/>
    </source>
</evidence>
<evidence type="ECO:0000256" key="3">
    <source>
        <dbReference type="ARBA" id="ARBA00022448"/>
    </source>
</evidence>
<feature type="transmembrane region" description="Helical" evidence="11">
    <location>
        <begin position="829"/>
        <end position="852"/>
    </location>
</feature>
<dbReference type="GO" id="GO:0016887">
    <property type="term" value="F:ATP hydrolysis activity"/>
    <property type="evidence" value="ECO:0007669"/>
    <property type="project" value="InterPro"/>
</dbReference>
<dbReference type="GO" id="GO:0140359">
    <property type="term" value="F:ABC-type transporter activity"/>
    <property type="evidence" value="ECO:0007669"/>
    <property type="project" value="InterPro"/>
</dbReference>
<proteinExistence type="inferred from homology"/>
<dbReference type="GO" id="GO:0012505">
    <property type="term" value="C:endomembrane system"/>
    <property type="evidence" value="ECO:0007669"/>
    <property type="project" value="UniProtKB-SubCell"/>
</dbReference>
<feature type="compositionally biased region" description="Polar residues" evidence="10">
    <location>
        <begin position="447"/>
        <end position="456"/>
    </location>
</feature>
<feature type="region of interest" description="Disordered" evidence="10">
    <location>
        <begin position="1"/>
        <end position="43"/>
    </location>
</feature>
<dbReference type="InterPro" id="IPR027417">
    <property type="entry name" value="P-loop_NTPase"/>
</dbReference>
<feature type="domain" description="ABC transmembrane type-1" evidence="13">
    <location>
        <begin position="124"/>
        <end position="359"/>
    </location>
</feature>
<dbReference type="FunFam" id="1.20.1560.10:FF:000012">
    <property type="entry name" value="ATP binding cassette subfamily C member 5"/>
    <property type="match status" value="1"/>
</dbReference>
<dbReference type="PANTHER" id="PTHR24223:SF10">
    <property type="entry name" value="ATP-BINDING CASSETTE SUB-FAMILY C MEMBER 12"/>
    <property type="match status" value="1"/>
</dbReference>
<protein>
    <submittedName>
        <fullName evidence="14">ATP binding cassette subfamily C member 12</fullName>
    </submittedName>
</protein>
<feature type="transmembrane region" description="Helical" evidence="11">
    <location>
        <begin position="124"/>
        <end position="144"/>
    </location>
</feature>
<dbReference type="AlphaFoldDB" id="A0A8C4S7N2"/>
<comment type="subcellular location">
    <subcellularLocation>
        <location evidence="1">Endomembrane system</location>
        <topology evidence="1">Multi-pass membrane protein</topology>
    </subcellularLocation>
</comment>
<dbReference type="Pfam" id="PF00664">
    <property type="entry name" value="ABC_membrane"/>
    <property type="match status" value="2"/>
</dbReference>
<feature type="transmembrane region" description="Helical" evidence="11">
    <location>
        <begin position="256"/>
        <end position="275"/>
    </location>
</feature>
<reference evidence="14" key="2">
    <citation type="submission" date="2025-08" db="UniProtKB">
        <authorList>
            <consortium name="Ensembl"/>
        </authorList>
    </citation>
    <scope>IDENTIFICATION</scope>
</reference>
<organism evidence="14 15">
    <name type="scientific">Erpetoichthys calabaricus</name>
    <name type="common">Rope fish</name>
    <name type="synonym">Calamoichthys calabaricus</name>
    <dbReference type="NCBI Taxonomy" id="27687"/>
    <lineage>
        <taxon>Eukaryota</taxon>
        <taxon>Metazoa</taxon>
        <taxon>Chordata</taxon>
        <taxon>Craniata</taxon>
        <taxon>Vertebrata</taxon>
        <taxon>Euteleostomi</taxon>
        <taxon>Actinopterygii</taxon>
        <taxon>Polypteriformes</taxon>
        <taxon>Polypteridae</taxon>
        <taxon>Erpetoichthys</taxon>
    </lineage>
</organism>
<accession>A0A8C4S7N2</accession>
<feature type="transmembrane region" description="Helical" evidence="11">
    <location>
        <begin position="226"/>
        <end position="250"/>
    </location>
</feature>
<dbReference type="InterPro" id="IPR011527">
    <property type="entry name" value="ABC1_TM_dom"/>
</dbReference>
<dbReference type="PROSITE" id="PS00211">
    <property type="entry name" value="ABC_TRANSPORTER_1"/>
    <property type="match status" value="2"/>
</dbReference>
<keyword evidence="5" id="KW-0677">Repeat</keyword>
<reference evidence="14" key="1">
    <citation type="submission" date="2021-06" db="EMBL/GenBank/DDBJ databases">
        <authorList>
            <consortium name="Wellcome Sanger Institute Data Sharing"/>
        </authorList>
    </citation>
    <scope>NUCLEOTIDE SEQUENCE [LARGE SCALE GENOMIC DNA]</scope>
</reference>
<gene>
    <name evidence="14" type="primary">ABCC12</name>
    <name evidence="14" type="synonym">abcc12</name>
</gene>
<dbReference type="InterPro" id="IPR003593">
    <property type="entry name" value="AAA+_ATPase"/>
</dbReference>
<dbReference type="Pfam" id="PF00005">
    <property type="entry name" value="ABC_tran"/>
    <property type="match status" value="2"/>
</dbReference>
<dbReference type="GO" id="GO:0016020">
    <property type="term" value="C:membrane"/>
    <property type="evidence" value="ECO:0007669"/>
    <property type="project" value="InterPro"/>
</dbReference>
<evidence type="ECO:0000256" key="1">
    <source>
        <dbReference type="ARBA" id="ARBA00004127"/>
    </source>
</evidence>
<dbReference type="CDD" id="cd03244">
    <property type="entry name" value="ABCC_MRP_domain2"/>
    <property type="match status" value="1"/>
</dbReference>